<accession>A0A059CQ03</accession>
<name>A0A059CQ03_EUCGR</name>
<proteinExistence type="predicted"/>
<dbReference type="EMBL" id="KK198755">
    <property type="protein sequence ID" value="KCW80010.1"/>
    <property type="molecule type" value="Genomic_DNA"/>
</dbReference>
<sequence>MNDYLNSIILCMFQPPCIYPLAYLERNKLLCFLQTKAKSEAPYKLNHDLVWPKRRHPQNQYKQNFLVRNDDRSDKPCLPKQLWRFDG</sequence>
<gene>
    <name evidence="1" type="ORF">EUGRSUZ_C013461</name>
</gene>
<dbReference type="Gramene" id="KCW80010">
    <property type="protein sequence ID" value="KCW80010"/>
    <property type="gene ID" value="EUGRSUZ_C013461"/>
</dbReference>
<organism evidence="1">
    <name type="scientific">Eucalyptus grandis</name>
    <name type="common">Flooded gum</name>
    <dbReference type="NCBI Taxonomy" id="71139"/>
    <lineage>
        <taxon>Eukaryota</taxon>
        <taxon>Viridiplantae</taxon>
        <taxon>Streptophyta</taxon>
        <taxon>Embryophyta</taxon>
        <taxon>Tracheophyta</taxon>
        <taxon>Spermatophyta</taxon>
        <taxon>Magnoliopsida</taxon>
        <taxon>eudicotyledons</taxon>
        <taxon>Gunneridae</taxon>
        <taxon>Pentapetalae</taxon>
        <taxon>rosids</taxon>
        <taxon>malvids</taxon>
        <taxon>Myrtales</taxon>
        <taxon>Myrtaceae</taxon>
        <taxon>Myrtoideae</taxon>
        <taxon>Eucalypteae</taxon>
        <taxon>Eucalyptus</taxon>
    </lineage>
</organism>
<protein>
    <submittedName>
        <fullName evidence="1">Uncharacterized protein</fullName>
    </submittedName>
</protein>
<dbReference type="InParanoid" id="A0A059CQ03"/>
<evidence type="ECO:0000313" key="1">
    <source>
        <dbReference type="EMBL" id="KCW80010.1"/>
    </source>
</evidence>
<dbReference type="AlphaFoldDB" id="A0A059CQ03"/>
<reference evidence="1" key="1">
    <citation type="submission" date="2013-07" db="EMBL/GenBank/DDBJ databases">
        <title>The genome of Eucalyptus grandis.</title>
        <authorList>
            <person name="Schmutz J."/>
            <person name="Hayes R."/>
            <person name="Myburg A."/>
            <person name="Tuskan G."/>
            <person name="Grattapaglia D."/>
            <person name="Rokhsar D.S."/>
        </authorList>
    </citation>
    <scope>NUCLEOTIDE SEQUENCE</scope>
    <source>
        <tissue evidence="1">Leaf extractions</tissue>
    </source>
</reference>